<dbReference type="AlphaFoldDB" id="A0AAW0DUH5"/>
<dbReference type="Proteomes" id="UP001362999">
    <property type="component" value="Unassembled WGS sequence"/>
</dbReference>
<protein>
    <submittedName>
        <fullName evidence="2">S5A-reductase domain-containing protein</fullName>
    </submittedName>
</protein>
<evidence type="ECO:0000256" key="1">
    <source>
        <dbReference type="SAM" id="MobiDB-lite"/>
    </source>
</evidence>
<feature type="region of interest" description="Disordered" evidence="1">
    <location>
        <begin position="1"/>
        <end position="26"/>
    </location>
</feature>
<comment type="caution">
    <text evidence="2">The sequence shown here is derived from an EMBL/GenBank/DDBJ whole genome shotgun (WGS) entry which is preliminary data.</text>
</comment>
<proteinExistence type="predicted"/>
<dbReference type="EMBL" id="JAWWNJ010000005">
    <property type="protein sequence ID" value="KAK7055445.1"/>
    <property type="molecule type" value="Genomic_DNA"/>
</dbReference>
<accession>A0AAW0DUH5</accession>
<dbReference type="Pfam" id="PF06966">
    <property type="entry name" value="DUF1295"/>
    <property type="match status" value="1"/>
</dbReference>
<gene>
    <name evidence="2" type="ORF">R3P38DRAFT_2847091</name>
</gene>
<organism evidence="2 3">
    <name type="scientific">Favolaschia claudopus</name>
    <dbReference type="NCBI Taxonomy" id="2862362"/>
    <lineage>
        <taxon>Eukaryota</taxon>
        <taxon>Fungi</taxon>
        <taxon>Dikarya</taxon>
        <taxon>Basidiomycota</taxon>
        <taxon>Agaricomycotina</taxon>
        <taxon>Agaricomycetes</taxon>
        <taxon>Agaricomycetidae</taxon>
        <taxon>Agaricales</taxon>
        <taxon>Marasmiineae</taxon>
        <taxon>Mycenaceae</taxon>
        <taxon>Favolaschia</taxon>
    </lineage>
</organism>
<name>A0AAW0DUH5_9AGAR</name>
<evidence type="ECO:0000313" key="3">
    <source>
        <dbReference type="Proteomes" id="UP001362999"/>
    </source>
</evidence>
<dbReference type="InterPro" id="IPR010721">
    <property type="entry name" value="UstE-like"/>
</dbReference>
<evidence type="ECO:0000313" key="2">
    <source>
        <dbReference type="EMBL" id="KAK7055445.1"/>
    </source>
</evidence>
<keyword evidence="3" id="KW-1185">Reference proteome</keyword>
<reference evidence="2 3" key="1">
    <citation type="journal article" date="2024" name="J Genomics">
        <title>Draft genome sequencing and assembly of Favolaschia claudopus CIRM-BRFM 2984 isolated from oak limbs.</title>
        <authorList>
            <person name="Navarro D."/>
            <person name="Drula E."/>
            <person name="Chaduli D."/>
            <person name="Cazenave R."/>
            <person name="Ahrendt S."/>
            <person name="Wang J."/>
            <person name="Lipzen A."/>
            <person name="Daum C."/>
            <person name="Barry K."/>
            <person name="Grigoriev I.V."/>
            <person name="Favel A."/>
            <person name="Rosso M.N."/>
            <person name="Martin F."/>
        </authorList>
    </citation>
    <scope>NUCLEOTIDE SEQUENCE [LARGE SCALE GENOMIC DNA]</scope>
    <source>
        <strain evidence="2 3">CIRM-BRFM 2984</strain>
    </source>
</reference>
<sequence>MSSGKPLPEISRSQRGGGLSDARGTTDFSTPGIATFAIGRLSDAPLQYLIFTQGWAVKGLTAVGLRASHLLVTTGPGIAGLGPVPSLLTGMYALQGLHHAYWVLFTSKLPLSAINGTMNTFNTLVAVHALASSPNPILGSFTECIGWKQWTGLALVALGISIEFIAEQSRKAFKKDLKNKGKIDDTGLWSVGSLGGTAFMAGLQLVNFYGSSIPELSGYMASKYGAQWNDYKRRVPYAIIPGIL</sequence>